<dbReference type="EMBL" id="CAVMJV010000019">
    <property type="protein sequence ID" value="CAK5065120.1"/>
    <property type="molecule type" value="Genomic_DNA"/>
</dbReference>
<proteinExistence type="predicted"/>
<accession>A0ACB0YVT9</accession>
<reference evidence="1" key="1">
    <citation type="submission" date="2023-11" db="EMBL/GenBank/DDBJ databases">
        <authorList>
            <person name="Poullet M."/>
        </authorList>
    </citation>
    <scope>NUCLEOTIDE SEQUENCE</scope>
    <source>
        <strain evidence="1">E1834</strain>
    </source>
</reference>
<gene>
    <name evidence="1" type="ORF">MENTE1834_LOCUS17225</name>
</gene>
<evidence type="ECO:0000313" key="1">
    <source>
        <dbReference type="EMBL" id="CAK5065120.1"/>
    </source>
</evidence>
<organism evidence="1 2">
    <name type="scientific">Meloidogyne enterolobii</name>
    <name type="common">Root-knot nematode worm</name>
    <name type="synonym">Meloidogyne mayaguensis</name>
    <dbReference type="NCBI Taxonomy" id="390850"/>
    <lineage>
        <taxon>Eukaryota</taxon>
        <taxon>Metazoa</taxon>
        <taxon>Ecdysozoa</taxon>
        <taxon>Nematoda</taxon>
        <taxon>Chromadorea</taxon>
        <taxon>Rhabditida</taxon>
        <taxon>Tylenchina</taxon>
        <taxon>Tylenchomorpha</taxon>
        <taxon>Tylenchoidea</taxon>
        <taxon>Meloidogynidae</taxon>
        <taxon>Meloidogyninae</taxon>
        <taxon>Meloidogyne</taxon>
    </lineage>
</organism>
<protein>
    <submittedName>
        <fullName evidence="1">Uncharacterized protein</fullName>
    </submittedName>
</protein>
<dbReference type="Proteomes" id="UP001497535">
    <property type="component" value="Unassembled WGS sequence"/>
</dbReference>
<name>A0ACB0YVT9_MELEN</name>
<comment type="caution">
    <text evidence="1">The sequence shown here is derived from an EMBL/GenBank/DDBJ whole genome shotgun (WGS) entry which is preliminary data.</text>
</comment>
<evidence type="ECO:0000313" key="2">
    <source>
        <dbReference type="Proteomes" id="UP001497535"/>
    </source>
</evidence>
<sequence length="134" mass="15566">MLTRGTDKLRNDKSRNRQVTELNILYFGNSVNCLFLDLSVLRFGIPRIAAILISTLEKKKNIFIREQLNDLTERIAQLEELTEENANQIGGFHDIEANLDELRIVKKKISKVKYLLLAIFIVCLFLLCLFVWIL</sequence>
<keyword evidence="2" id="KW-1185">Reference proteome</keyword>